<dbReference type="NCBIfam" id="NF038117">
    <property type="entry name" value="choice_anch_I"/>
    <property type="match status" value="1"/>
</dbReference>
<accession>A0A9W6LU21</accession>
<comment type="caution">
    <text evidence="4">The sequence shown here is derived from an EMBL/GenBank/DDBJ whole genome shotgun (WGS) entry which is preliminary data.</text>
</comment>
<sequence length="587" mass="62369">MKQSLLAGVLAAFFCLSAGSAAKEQISLKHIWRYQSPTAKFETGASEIVAYDRSTQRIFVVNAQEGTVDVLNATDPAHPRIGQIDLKKLPGFDRAKIGPANSVAARDGLLAVAVEALPKTSPGLIVFYDTAADFSQLVAPLKAVHTGAQPDAVTFSNTGHFVISADEGEPTADLDPEGSVTIVDVRKQDGERSFASCIANFKAFDSERAELIAAGVIVDPSAATVAQDLEPEYPVAIGNNVYVTLQEANAIAVVQINQCRVHRIMPLGFKENALAKNSLDTSDREISNSKGRILLRNWTNLYGAYQPDSIAAFEAGDGKTYLLTANEGDARDPVGTRPGSALRVKDLPLPLCPGAFSSANAIGSDPADDRNLGRLNVIAHLGKNKDSNGNECYAHLYSLGARSFSILTNDGKMVFDSAHEFEEKIANLTCPVVATDCRAYPLPKQAFNANHTNNSAGSEPGVSNSTFDSRSDDKGPEPEAIVVGRVGARNYAFIGLERVGGVMVYDVTTPAHAFFVSYVNFRDFAQPVCAIANADGTCHVPNSLAGDLGPEGLAFVPAEDSPNGRPLLIVGNEVSGSTSIYEIVHTN</sequence>
<reference evidence="4" key="1">
    <citation type="journal article" date="2023" name="Int. J. Syst. Evol. Microbiol.">
        <title>Methylocystis iwaonis sp. nov., a type II methane-oxidizing bacterium from surface soil of a rice paddy field in Japan, and emended description of the genus Methylocystis (ex Whittenbury et al. 1970) Bowman et al. 1993.</title>
        <authorList>
            <person name="Kaise H."/>
            <person name="Sawadogo J.B."/>
            <person name="Alam M.S."/>
            <person name="Ueno C."/>
            <person name="Dianou D."/>
            <person name="Shinjo R."/>
            <person name="Asakawa S."/>
        </authorList>
    </citation>
    <scope>NUCLEOTIDE SEQUENCE</scope>
    <source>
        <strain evidence="4">LMG27198</strain>
    </source>
</reference>
<protein>
    <submittedName>
        <fullName evidence="4">Alkaline phosphatase</fullName>
    </submittedName>
</protein>
<gene>
    <name evidence="4" type="ORF">LMG27198_43370</name>
</gene>
<dbReference type="PANTHER" id="PTHR46928">
    <property type="entry name" value="MESENCHYME-SPECIFIC CELL SURFACE GLYCOPROTEIN"/>
    <property type="match status" value="1"/>
</dbReference>
<dbReference type="InterPro" id="IPR052956">
    <property type="entry name" value="Mesenchyme-surface_protein"/>
</dbReference>
<evidence type="ECO:0000313" key="5">
    <source>
        <dbReference type="Proteomes" id="UP001144323"/>
    </source>
</evidence>
<evidence type="ECO:0000256" key="2">
    <source>
        <dbReference type="SAM" id="SignalP"/>
    </source>
</evidence>
<keyword evidence="2" id="KW-0732">Signal</keyword>
<dbReference type="InterPro" id="IPR055188">
    <property type="entry name" value="Choice_anch_I"/>
</dbReference>
<feature type="domain" description="Choice-of-anchor I" evidence="3">
    <location>
        <begin position="43"/>
        <end position="583"/>
    </location>
</feature>
<dbReference type="Proteomes" id="UP001144323">
    <property type="component" value="Unassembled WGS sequence"/>
</dbReference>
<dbReference type="AlphaFoldDB" id="A0A9W6LU21"/>
<feature type="chain" id="PRO_5040987848" evidence="2">
    <location>
        <begin position="23"/>
        <end position="587"/>
    </location>
</feature>
<evidence type="ECO:0000256" key="1">
    <source>
        <dbReference type="SAM" id="MobiDB-lite"/>
    </source>
</evidence>
<dbReference type="InterPro" id="IPR015943">
    <property type="entry name" value="WD40/YVTN_repeat-like_dom_sf"/>
</dbReference>
<evidence type="ECO:0000313" key="4">
    <source>
        <dbReference type="EMBL" id="GLI95345.1"/>
    </source>
</evidence>
<organism evidence="4 5">
    <name type="scientific">Methylocystis echinoides</name>
    <dbReference type="NCBI Taxonomy" id="29468"/>
    <lineage>
        <taxon>Bacteria</taxon>
        <taxon>Pseudomonadati</taxon>
        <taxon>Pseudomonadota</taxon>
        <taxon>Alphaproteobacteria</taxon>
        <taxon>Hyphomicrobiales</taxon>
        <taxon>Methylocystaceae</taxon>
        <taxon>Methylocystis</taxon>
    </lineage>
</organism>
<dbReference type="PANTHER" id="PTHR46928:SF1">
    <property type="entry name" value="MESENCHYME-SPECIFIC CELL SURFACE GLYCOPROTEIN"/>
    <property type="match status" value="1"/>
</dbReference>
<feature type="signal peptide" evidence="2">
    <location>
        <begin position="1"/>
        <end position="22"/>
    </location>
</feature>
<dbReference type="SUPFAM" id="SSF75011">
    <property type="entry name" value="3-carboxy-cis,cis-mucoante lactonizing enzyme"/>
    <property type="match status" value="1"/>
</dbReference>
<name>A0A9W6LU21_9HYPH</name>
<feature type="region of interest" description="Disordered" evidence="1">
    <location>
        <begin position="450"/>
        <end position="479"/>
    </location>
</feature>
<dbReference type="EMBL" id="BSEC01000003">
    <property type="protein sequence ID" value="GLI95345.1"/>
    <property type="molecule type" value="Genomic_DNA"/>
</dbReference>
<proteinExistence type="predicted"/>
<dbReference type="Gene3D" id="2.130.10.10">
    <property type="entry name" value="YVTN repeat-like/Quinoprotein amine dehydrogenase"/>
    <property type="match status" value="1"/>
</dbReference>
<feature type="compositionally biased region" description="Polar residues" evidence="1">
    <location>
        <begin position="450"/>
        <end position="468"/>
    </location>
</feature>
<dbReference type="RefSeq" id="WP_281806126.1">
    <property type="nucleotide sequence ID" value="NZ_BSEC01000003.1"/>
</dbReference>
<evidence type="ECO:0000259" key="3">
    <source>
        <dbReference type="Pfam" id="PF22494"/>
    </source>
</evidence>
<keyword evidence="5" id="KW-1185">Reference proteome</keyword>
<dbReference type="Pfam" id="PF22494">
    <property type="entry name" value="choice_anch_I"/>
    <property type="match status" value="1"/>
</dbReference>